<evidence type="ECO:0000313" key="2">
    <source>
        <dbReference type="Proteomes" id="UP000887013"/>
    </source>
</evidence>
<evidence type="ECO:0000313" key="1">
    <source>
        <dbReference type="EMBL" id="GFT74299.1"/>
    </source>
</evidence>
<comment type="caution">
    <text evidence="1">The sequence shown here is derived from an EMBL/GenBank/DDBJ whole genome shotgun (WGS) entry which is preliminary data.</text>
</comment>
<dbReference type="AlphaFoldDB" id="A0A8X6PL51"/>
<protein>
    <submittedName>
        <fullName evidence="1">Uncharacterized protein</fullName>
    </submittedName>
</protein>
<accession>A0A8X6PL51</accession>
<proteinExistence type="predicted"/>
<name>A0A8X6PL51_NEPPI</name>
<organism evidence="1 2">
    <name type="scientific">Nephila pilipes</name>
    <name type="common">Giant wood spider</name>
    <name type="synonym">Nephila maculata</name>
    <dbReference type="NCBI Taxonomy" id="299642"/>
    <lineage>
        <taxon>Eukaryota</taxon>
        <taxon>Metazoa</taxon>
        <taxon>Ecdysozoa</taxon>
        <taxon>Arthropoda</taxon>
        <taxon>Chelicerata</taxon>
        <taxon>Arachnida</taxon>
        <taxon>Araneae</taxon>
        <taxon>Araneomorphae</taxon>
        <taxon>Entelegynae</taxon>
        <taxon>Araneoidea</taxon>
        <taxon>Nephilidae</taxon>
        <taxon>Nephila</taxon>
    </lineage>
</organism>
<reference evidence="1" key="1">
    <citation type="submission" date="2020-08" db="EMBL/GenBank/DDBJ databases">
        <title>Multicomponent nature underlies the extraordinary mechanical properties of spider dragline silk.</title>
        <authorList>
            <person name="Kono N."/>
            <person name="Nakamura H."/>
            <person name="Mori M."/>
            <person name="Yoshida Y."/>
            <person name="Ohtoshi R."/>
            <person name="Malay A.D."/>
            <person name="Moran D.A.P."/>
            <person name="Tomita M."/>
            <person name="Numata K."/>
            <person name="Arakawa K."/>
        </authorList>
    </citation>
    <scope>NUCLEOTIDE SEQUENCE</scope>
</reference>
<keyword evidence="2" id="KW-1185">Reference proteome</keyword>
<sequence length="108" mass="12262">MKTRFSSYLQNVNNLYYCLVIKRRQALGIRVFEWFLTRSSSNDLIAGLFLCTDAGGGWSSLAVRKGFGVGLRKRQIGFRELSMKTVKKSRSVCPFSSAVRSLEKRDSN</sequence>
<dbReference type="EMBL" id="BMAW01117270">
    <property type="protein sequence ID" value="GFT74299.1"/>
    <property type="molecule type" value="Genomic_DNA"/>
</dbReference>
<dbReference type="Proteomes" id="UP000887013">
    <property type="component" value="Unassembled WGS sequence"/>
</dbReference>
<gene>
    <name evidence="1" type="ORF">NPIL_197041</name>
</gene>